<keyword evidence="4" id="KW-0234">DNA repair</keyword>
<evidence type="ECO:0000256" key="5">
    <source>
        <dbReference type="ARBA" id="ARBA00023242"/>
    </source>
</evidence>
<proteinExistence type="inferred from homology"/>
<evidence type="ECO:0000259" key="6">
    <source>
        <dbReference type="Pfam" id="PF07522"/>
    </source>
</evidence>
<keyword evidence="3" id="KW-0227">DNA damage</keyword>
<evidence type="ECO:0000256" key="3">
    <source>
        <dbReference type="ARBA" id="ARBA00022763"/>
    </source>
</evidence>
<dbReference type="GO" id="GO:0036297">
    <property type="term" value="P:interstrand cross-link repair"/>
    <property type="evidence" value="ECO:0000318"/>
    <property type="project" value="GO_Central"/>
</dbReference>
<organism evidence="7 8">
    <name type="scientific">Zostera marina</name>
    <name type="common">Eelgrass</name>
    <dbReference type="NCBI Taxonomy" id="29655"/>
    <lineage>
        <taxon>Eukaryota</taxon>
        <taxon>Viridiplantae</taxon>
        <taxon>Streptophyta</taxon>
        <taxon>Embryophyta</taxon>
        <taxon>Tracheophyta</taxon>
        <taxon>Spermatophyta</taxon>
        <taxon>Magnoliopsida</taxon>
        <taxon>Liliopsida</taxon>
        <taxon>Zosteraceae</taxon>
        <taxon>Zostera</taxon>
    </lineage>
</organism>
<dbReference type="GO" id="GO:0003684">
    <property type="term" value="F:damaged DNA binding"/>
    <property type="evidence" value="ECO:0000318"/>
    <property type="project" value="GO_Central"/>
</dbReference>
<gene>
    <name evidence="7" type="ORF">ZOSMA_89G00330</name>
</gene>
<sequence>MPIEMPKGLPFSVDTWNPSSNRKKRHHFLTHAHKDHLAGIGANSSYPIYATRLTISILLSIFQRVDKSIFVEIEVGKPVSVRDPDGDFLVTAFDANHCPGAIMFLFEGEFGNVLHTGDCRLDSDCLQSLPLKYITKKGKETLFRLDYLFLDCTFARCFLSIPSKQIAIQQVINCIWNHPDAPVVYLACDLLGQEEILVEVSKTFGSKIYVDKSTNAQCLQALSLIAPEILSEDASSRFQVFSFTNLYEKVDMKLAEARESIQHEPLFIRPSTQWYACDESSGSQSQTKLDLSKALKDEHGLWHICYSMHSSREELEAGLQLLQPKWVISTTPPCRAMELDYVKRHCFKTQIDSDDPLWKLLKYAPSHSKTSLPKADSISNASPEVCEIQTCCVQEERQLQSKQLSMNRVDSIVRRNDEPISKQMTLFGRARLGTYSSNMSKHDSNILHEETSSADIKPKQVGFLPEDTTVLCEVALPDTNILVHSVSDPLHVDKLKDSHYHQSSQLQDCSVHHSSHELKNDNIEDHCPNNIRNIEETKIEKESSSCTIGSSSKDLNVNIEDHYPNNIRSEETKIEKDSSSCIVGSSKSLNPSLRKLYRSMNVPVPRPLPSLTKLMDFAKRSRTRY</sequence>
<dbReference type="FunFam" id="3.60.15.10:FF:000039">
    <property type="entry name" value="DNA repair metallo-beta-lactamase family protein"/>
    <property type="match status" value="1"/>
</dbReference>
<dbReference type="Pfam" id="PF07522">
    <property type="entry name" value="DRMBL"/>
    <property type="match status" value="1"/>
</dbReference>
<dbReference type="PANTHER" id="PTHR23240">
    <property type="entry name" value="DNA CROSS-LINK REPAIR PROTEIN PSO2/SNM1-RELATED"/>
    <property type="match status" value="1"/>
</dbReference>
<comment type="subcellular location">
    <subcellularLocation>
        <location evidence="1">Nucleus</location>
    </subcellularLocation>
</comment>
<dbReference type="GO" id="GO:0006303">
    <property type="term" value="P:double-strand break repair via nonhomologous end joining"/>
    <property type="evidence" value="ECO:0000318"/>
    <property type="project" value="GO_Central"/>
</dbReference>
<dbReference type="SUPFAM" id="SSF56281">
    <property type="entry name" value="Metallo-hydrolase/oxidoreductase"/>
    <property type="match status" value="1"/>
</dbReference>
<evidence type="ECO:0000256" key="1">
    <source>
        <dbReference type="ARBA" id="ARBA00004123"/>
    </source>
</evidence>
<keyword evidence="8" id="KW-1185">Reference proteome</keyword>
<protein>
    <submittedName>
        <fullName evidence="7">DNA cross-link repair 1B protein</fullName>
    </submittedName>
</protein>
<dbReference type="Proteomes" id="UP000036987">
    <property type="component" value="Unassembled WGS sequence"/>
</dbReference>
<dbReference type="OrthoDB" id="262529at2759"/>
<evidence type="ECO:0000256" key="4">
    <source>
        <dbReference type="ARBA" id="ARBA00023204"/>
    </source>
</evidence>
<dbReference type="AlphaFoldDB" id="A0A0K9NLW3"/>
<dbReference type="STRING" id="29655.A0A0K9NLW3"/>
<reference evidence="8" key="1">
    <citation type="journal article" date="2016" name="Nature">
        <title>The genome of the seagrass Zostera marina reveals angiosperm adaptation to the sea.</title>
        <authorList>
            <person name="Olsen J.L."/>
            <person name="Rouze P."/>
            <person name="Verhelst B."/>
            <person name="Lin Y.-C."/>
            <person name="Bayer T."/>
            <person name="Collen J."/>
            <person name="Dattolo E."/>
            <person name="De Paoli E."/>
            <person name="Dittami S."/>
            <person name="Maumus F."/>
            <person name="Michel G."/>
            <person name="Kersting A."/>
            <person name="Lauritano C."/>
            <person name="Lohaus R."/>
            <person name="Toepel M."/>
            <person name="Tonon T."/>
            <person name="Vanneste K."/>
            <person name="Amirebrahimi M."/>
            <person name="Brakel J."/>
            <person name="Bostroem C."/>
            <person name="Chovatia M."/>
            <person name="Grimwood J."/>
            <person name="Jenkins J.W."/>
            <person name="Jueterbock A."/>
            <person name="Mraz A."/>
            <person name="Stam W.T."/>
            <person name="Tice H."/>
            <person name="Bornberg-Bauer E."/>
            <person name="Green P.J."/>
            <person name="Pearson G.A."/>
            <person name="Procaccini G."/>
            <person name="Duarte C.M."/>
            <person name="Schmutz J."/>
            <person name="Reusch T.B.H."/>
            <person name="Van de Peer Y."/>
        </authorList>
    </citation>
    <scope>NUCLEOTIDE SEQUENCE [LARGE SCALE GENOMIC DNA]</scope>
    <source>
        <strain evidence="8">cv. Finnish</strain>
    </source>
</reference>
<dbReference type="FunFam" id="3.40.50.12650:FF:000005">
    <property type="entry name" value="DNA repair metallo-beta-lactamase family protein"/>
    <property type="match status" value="1"/>
</dbReference>
<dbReference type="InterPro" id="IPR011084">
    <property type="entry name" value="DRMBL"/>
</dbReference>
<dbReference type="GO" id="GO:0005634">
    <property type="term" value="C:nucleus"/>
    <property type="evidence" value="ECO:0000318"/>
    <property type="project" value="GO_Central"/>
</dbReference>
<feature type="domain" description="DNA repair metallo-beta-lactamase" evidence="6">
    <location>
        <begin position="225"/>
        <end position="334"/>
    </location>
</feature>
<comment type="similarity">
    <text evidence="2">Belongs to the DNA repair metallo-beta-lactamase (DRMBL) family.</text>
</comment>
<dbReference type="EMBL" id="LFYR01002109">
    <property type="protein sequence ID" value="KMZ57082.1"/>
    <property type="molecule type" value="Genomic_DNA"/>
</dbReference>
<evidence type="ECO:0000256" key="2">
    <source>
        <dbReference type="ARBA" id="ARBA00010304"/>
    </source>
</evidence>
<keyword evidence="5" id="KW-0539">Nucleus</keyword>
<evidence type="ECO:0000313" key="7">
    <source>
        <dbReference type="EMBL" id="KMZ57082.1"/>
    </source>
</evidence>
<dbReference type="Gene3D" id="3.60.15.10">
    <property type="entry name" value="Ribonuclease Z/Hydroxyacylglutathione hydrolase-like"/>
    <property type="match status" value="1"/>
</dbReference>
<evidence type="ECO:0000313" key="8">
    <source>
        <dbReference type="Proteomes" id="UP000036987"/>
    </source>
</evidence>
<dbReference type="GO" id="GO:0035312">
    <property type="term" value="F:5'-3' DNA exonuclease activity"/>
    <property type="evidence" value="ECO:0000318"/>
    <property type="project" value="GO_Central"/>
</dbReference>
<accession>A0A0K9NLW3</accession>
<dbReference type="Gene3D" id="3.40.50.12650">
    <property type="match status" value="1"/>
</dbReference>
<name>A0A0K9NLW3_ZOSMR</name>
<comment type="caution">
    <text evidence="7">The sequence shown here is derived from an EMBL/GenBank/DDBJ whole genome shotgun (WGS) entry which is preliminary data.</text>
</comment>
<dbReference type="PANTHER" id="PTHR23240:SF31">
    <property type="entry name" value="DNA REPAIR METALLO-BETA-LACTAMASE FAMILY PROTEIN"/>
    <property type="match status" value="1"/>
</dbReference>
<dbReference type="InterPro" id="IPR036866">
    <property type="entry name" value="RibonucZ/Hydroxyglut_hydro"/>
</dbReference>